<accession>A0A1M6VDS3</accession>
<dbReference type="AlphaFoldDB" id="A0A1M6VDS3"/>
<dbReference type="Pfam" id="PF02653">
    <property type="entry name" value="BPD_transp_2"/>
    <property type="match status" value="1"/>
</dbReference>
<dbReference type="STRING" id="1121950.SAMN02745243_03742"/>
<evidence type="ECO:0000256" key="1">
    <source>
        <dbReference type="ARBA" id="ARBA00004651"/>
    </source>
</evidence>
<gene>
    <name evidence="7" type="ORF">SAMN02745243_03742</name>
</gene>
<dbReference type="EMBL" id="FQZY01000088">
    <property type="protein sequence ID" value="SHK79495.1"/>
    <property type="molecule type" value="Genomic_DNA"/>
</dbReference>
<dbReference type="GO" id="GO:0005886">
    <property type="term" value="C:plasma membrane"/>
    <property type="evidence" value="ECO:0007669"/>
    <property type="project" value="UniProtKB-SubCell"/>
</dbReference>
<keyword evidence="4 6" id="KW-1133">Transmembrane helix</keyword>
<reference evidence="7 8" key="1">
    <citation type="submission" date="2016-11" db="EMBL/GenBank/DDBJ databases">
        <authorList>
            <person name="Jaros S."/>
            <person name="Januszkiewicz K."/>
            <person name="Wedrychowicz H."/>
        </authorList>
    </citation>
    <scope>NUCLEOTIDE SEQUENCE [LARGE SCALE GENOMIC DNA]</scope>
    <source>
        <strain evidence="7 8">DSM 15480</strain>
    </source>
</reference>
<dbReference type="Proteomes" id="UP000184301">
    <property type="component" value="Unassembled WGS sequence"/>
</dbReference>
<evidence type="ECO:0000256" key="6">
    <source>
        <dbReference type="SAM" id="Phobius"/>
    </source>
</evidence>
<feature type="transmembrane region" description="Helical" evidence="6">
    <location>
        <begin position="147"/>
        <end position="166"/>
    </location>
</feature>
<keyword evidence="3 6" id="KW-0812">Transmembrane</keyword>
<protein>
    <submittedName>
        <fullName evidence="7">Simple sugar transport system permease protein</fullName>
    </submittedName>
</protein>
<feature type="transmembrane region" description="Helical" evidence="6">
    <location>
        <begin position="7"/>
        <end position="27"/>
    </location>
</feature>
<sequence>MDTIVSLFSSVVRMSTPILICALGAVFSERAGVINVGLEGLMLIGALFGVLGSFCTGSAFLGAVTAMAAGLLFALIYAFFTITVKADQTVVGIAFNTIAGGLTVVLYRVLLANSGVSQVKGFNTVAIPGLSQIPVIGPIFFEQSVPIYILYFLIPVLAIVFSKMNIGLKVRAVGDNPVACDTVGISVVKVRYMTVLFSGVMAGMAGAFVSMGQLRFFTEGMISGTGFIAFATVIFGNYTPLGVLRAGLIFGCASALQYKFQTSGSAVPYQVWIMLPYLITILALCLYHKKSNAPKYSGVSFSKD</sequence>
<feature type="transmembrane region" description="Helical" evidence="6">
    <location>
        <begin position="33"/>
        <end position="52"/>
    </location>
</feature>
<name>A0A1M6VDS3_9FIRM</name>
<evidence type="ECO:0000256" key="5">
    <source>
        <dbReference type="ARBA" id="ARBA00023136"/>
    </source>
</evidence>
<keyword evidence="7" id="KW-0762">Sugar transport</keyword>
<comment type="subcellular location">
    <subcellularLocation>
        <location evidence="1">Cell membrane</location>
        <topology evidence="1">Multi-pass membrane protein</topology>
    </subcellularLocation>
</comment>
<evidence type="ECO:0000313" key="8">
    <source>
        <dbReference type="Proteomes" id="UP000184301"/>
    </source>
</evidence>
<evidence type="ECO:0000256" key="3">
    <source>
        <dbReference type="ARBA" id="ARBA00022692"/>
    </source>
</evidence>
<evidence type="ECO:0000256" key="2">
    <source>
        <dbReference type="ARBA" id="ARBA00022475"/>
    </source>
</evidence>
<evidence type="ECO:0000256" key="4">
    <source>
        <dbReference type="ARBA" id="ARBA00022989"/>
    </source>
</evidence>
<feature type="transmembrane region" description="Helical" evidence="6">
    <location>
        <begin position="90"/>
        <end position="110"/>
    </location>
</feature>
<organism evidence="7 8">
    <name type="scientific">Hespellia stercorisuis DSM 15480</name>
    <dbReference type="NCBI Taxonomy" id="1121950"/>
    <lineage>
        <taxon>Bacteria</taxon>
        <taxon>Bacillati</taxon>
        <taxon>Bacillota</taxon>
        <taxon>Clostridia</taxon>
        <taxon>Lachnospirales</taxon>
        <taxon>Lachnospiraceae</taxon>
        <taxon>Hespellia</taxon>
    </lineage>
</organism>
<keyword evidence="8" id="KW-1185">Reference proteome</keyword>
<dbReference type="PANTHER" id="PTHR43370">
    <property type="entry name" value="SUGAR ABC TRANSPORTER INTEGRAL MEMBRANE PROTEIN-RELATED"/>
    <property type="match status" value="1"/>
</dbReference>
<feature type="transmembrane region" description="Helical" evidence="6">
    <location>
        <begin position="266"/>
        <end position="287"/>
    </location>
</feature>
<feature type="transmembrane region" description="Helical" evidence="6">
    <location>
        <begin position="216"/>
        <end position="235"/>
    </location>
</feature>
<dbReference type="GO" id="GO:0022857">
    <property type="term" value="F:transmembrane transporter activity"/>
    <property type="evidence" value="ECO:0007669"/>
    <property type="project" value="InterPro"/>
</dbReference>
<dbReference type="RefSeq" id="WP_073113031.1">
    <property type="nucleotide sequence ID" value="NZ_FQZY01000088.1"/>
</dbReference>
<dbReference type="CDD" id="cd06580">
    <property type="entry name" value="TM_PBP1_transp_TpRbsC_like"/>
    <property type="match status" value="1"/>
</dbReference>
<proteinExistence type="predicted"/>
<keyword evidence="7" id="KW-0813">Transport</keyword>
<feature type="transmembrane region" description="Helical" evidence="6">
    <location>
        <begin position="192"/>
        <end position="210"/>
    </location>
</feature>
<dbReference type="PANTHER" id="PTHR43370:SF2">
    <property type="entry name" value="ABC TRANSPORTER PERMEASE PROTEIN"/>
    <property type="match status" value="1"/>
</dbReference>
<keyword evidence="5 6" id="KW-0472">Membrane</keyword>
<keyword evidence="2" id="KW-1003">Cell membrane</keyword>
<feature type="transmembrane region" description="Helical" evidence="6">
    <location>
        <begin position="59"/>
        <end position="84"/>
    </location>
</feature>
<dbReference type="OrthoDB" id="9792579at2"/>
<evidence type="ECO:0000313" key="7">
    <source>
        <dbReference type="EMBL" id="SHK79495.1"/>
    </source>
</evidence>
<dbReference type="InterPro" id="IPR001851">
    <property type="entry name" value="ABC_transp_permease"/>
</dbReference>